<dbReference type="Pfam" id="PF00014">
    <property type="entry name" value="Kunitz_BPTI"/>
    <property type="match status" value="5"/>
</dbReference>
<dbReference type="Gene3D" id="2.10.25.10">
    <property type="entry name" value="Laminin"/>
    <property type="match status" value="4"/>
</dbReference>
<dbReference type="GO" id="GO:0005509">
    <property type="term" value="F:calcium ion binding"/>
    <property type="evidence" value="ECO:0007669"/>
    <property type="project" value="InterPro"/>
</dbReference>
<dbReference type="GO" id="GO:0004867">
    <property type="term" value="F:serine-type endopeptidase inhibitor activity"/>
    <property type="evidence" value="ECO:0007669"/>
    <property type="project" value="UniProtKB-KW"/>
</dbReference>
<dbReference type="SMART" id="SM00181">
    <property type="entry name" value="EGF"/>
    <property type="match status" value="5"/>
</dbReference>
<dbReference type="FunFam" id="2.10.25.10:FF:000066">
    <property type="entry name" value="FAT atypical cadherin 4"/>
    <property type="match status" value="1"/>
</dbReference>
<dbReference type="PROSITE" id="PS50026">
    <property type="entry name" value="EGF_3"/>
    <property type="match status" value="4"/>
</dbReference>
<dbReference type="GO" id="GO:0005615">
    <property type="term" value="C:extracellular space"/>
    <property type="evidence" value="ECO:0007669"/>
    <property type="project" value="TreeGrafter"/>
</dbReference>
<feature type="disulfide bond" evidence="7">
    <location>
        <begin position="710"/>
        <end position="719"/>
    </location>
</feature>
<feature type="domain" description="EGF-like" evidence="9">
    <location>
        <begin position="682"/>
        <end position="720"/>
    </location>
</feature>
<dbReference type="SMART" id="SM00179">
    <property type="entry name" value="EGF_CA"/>
    <property type="match status" value="4"/>
</dbReference>
<evidence type="ECO:0000256" key="8">
    <source>
        <dbReference type="SAM" id="MobiDB-lite"/>
    </source>
</evidence>
<dbReference type="Pfam" id="PF12947">
    <property type="entry name" value="EGF_3"/>
    <property type="match status" value="1"/>
</dbReference>
<dbReference type="PANTHER" id="PTHR10083">
    <property type="entry name" value="KUNITZ-TYPE PROTEASE INHIBITOR-RELATED"/>
    <property type="match status" value="1"/>
</dbReference>
<dbReference type="Proteomes" id="UP000276776">
    <property type="component" value="Unassembled WGS sequence"/>
</dbReference>
<dbReference type="CDD" id="cd00054">
    <property type="entry name" value="EGF_CA"/>
    <property type="match status" value="3"/>
</dbReference>
<dbReference type="STRING" id="103827.A0A158RCS1"/>
<keyword evidence="12" id="KW-1185">Reference proteome</keyword>
<dbReference type="SUPFAM" id="SSF57196">
    <property type="entry name" value="EGF/Laminin"/>
    <property type="match status" value="4"/>
</dbReference>
<evidence type="ECO:0000313" key="11">
    <source>
        <dbReference type="EMBL" id="VDN06238.1"/>
    </source>
</evidence>
<evidence type="ECO:0000256" key="3">
    <source>
        <dbReference type="ARBA" id="ARBA00022729"/>
    </source>
</evidence>
<protein>
    <submittedName>
        <fullName evidence="13">Kunitz/Bovine pancreatic trypsin inhibitor domain protein</fullName>
    </submittedName>
</protein>
<keyword evidence="4" id="KW-0677">Repeat</keyword>
<dbReference type="CDD" id="cd00109">
    <property type="entry name" value="Kunitz-type"/>
    <property type="match status" value="3"/>
</dbReference>
<dbReference type="Pfam" id="PF00008">
    <property type="entry name" value="EGF"/>
    <property type="match status" value="2"/>
</dbReference>
<dbReference type="PROSITE" id="PS01187">
    <property type="entry name" value="EGF_CA"/>
    <property type="match status" value="2"/>
</dbReference>
<keyword evidence="2" id="KW-0646">Protease inhibitor</keyword>
<dbReference type="InterPro" id="IPR024731">
    <property type="entry name" value="NELL2-like_EGF"/>
</dbReference>
<keyword evidence="5" id="KW-0722">Serine protease inhibitor</keyword>
<dbReference type="PROSITE" id="PS00280">
    <property type="entry name" value="BPTI_KUNITZ_1"/>
    <property type="match status" value="2"/>
</dbReference>
<dbReference type="PROSITE" id="PS01186">
    <property type="entry name" value="EGF_2"/>
    <property type="match status" value="3"/>
</dbReference>
<dbReference type="InterPro" id="IPR002223">
    <property type="entry name" value="Kunitz_BPTI"/>
</dbReference>
<dbReference type="InterPro" id="IPR018097">
    <property type="entry name" value="EGF_Ca-bd_CS"/>
</dbReference>
<feature type="domain" description="BPTI/Kunitz inhibitor" evidence="10">
    <location>
        <begin position="1"/>
        <end position="43"/>
    </location>
</feature>
<accession>A0A158RCS1</accession>
<dbReference type="WBParaSite" id="TCLT_0000867201-mRNA-1">
    <property type="protein sequence ID" value="TCLT_0000867201-mRNA-1"/>
    <property type="gene ID" value="TCLT_0000867201"/>
</dbReference>
<proteinExistence type="predicted"/>
<dbReference type="FunFam" id="4.10.410.10:FF:000020">
    <property type="entry name" value="Collagen, type VI, alpha 3"/>
    <property type="match status" value="1"/>
</dbReference>
<dbReference type="PANTHER" id="PTHR10083:SF374">
    <property type="entry name" value="BPTI_KUNITZ INHIBITOR DOMAIN-CONTAINING PROTEIN"/>
    <property type="match status" value="1"/>
</dbReference>
<feature type="domain" description="EGF-like" evidence="9">
    <location>
        <begin position="166"/>
        <end position="206"/>
    </location>
</feature>
<feature type="domain" description="EGF-like" evidence="9">
    <location>
        <begin position="615"/>
        <end position="655"/>
    </location>
</feature>
<dbReference type="InterPro" id="IPR036880">
    <property type="entry name" value="Kunitz_BPTI_sf"/>
</dbReference>
<evidence type="ECO:0000256" key="1">
    <source>
        <dbReference type="ARBA" id="ARBA00022536"/>
    </source>
</evidence>
<keyword evidence="3" id="KW-0732">Signal</keyword>
<dbReference type="Gene3D" id="4.10.410.10">
    <property type="entry name" value="Pancreatic trypsin inhibitor Kunitz domain"/>
    <property type="match status" value="5"/>
</dbReference>
<dbReference type="OMA" id="AECINRE"/>
<evidence type="ECO:0000256" key="5">
    <source>
        <dbReference type="ARBA" id="ARBA00022900"/>
    </source>
</evidence>
<dbReference type="SUPFAM" id="SSF57362">
    <property type="entry name" value="BPTI-like"/>
    <property type="match status" value="5"/>
</dbReference>
<dbReference type="OrthoDB" id="5852179at2759"/>
<evidence type="ECO:0000256" key="4">
    <source>
        <dbReference type="ARBA" id="ARBA00022737"/>
    </source>
</evidence>
<dbReference type="AlphaFoldDB" id="A0A158RCS1"/>
<evidence type="ECO:0000256" key="6">
    <source>
        <dbReference type="ARBA" id="ARBA00023157"/>
    </source>
</evidence>
<dbReference type="InterPro" id="IPR000152">
    <property type="entry name" value="EGF-type_Asp/Asn_hydroxyl_site"/>
</dbReference>
<dbReference type="InterPro" id="IPR049883">
    <property type="entry name" value="NOTCH1_EGF-like"/>
</dbReference>
<evidence type="ECO:0000256" key="2">
    <source>
        <dbReference type="ARBA" id="ARBA00022690"/>
    </source>
</evidence>
<dbReference type="EMBL" id="UYYF01004665">
    <property type="protein sequence ID" value="VDN06238.1"/>
    <property type="molecule type" value="Genomic_DNA"/>
</dbReference>
<dbReference type="PROSITE" id="PS00010">
    <property type="entry name" value="ASX_HYDROXYL"/>
    <property type="match status" value="2"/>
</dbReference>
<reference evidence="13" key="1">
    <citation type="submission" date="2016-04" db="UniProtKB">
        <authorList>
            <consortium name="WormBaseParasite"/>
        </authorList>
    </citation>
    <scope>IDENTIFICATION</scope>
</reference>
<evidence type="ECO:0000259" key="10">
    <source>
        <dbReference type="PROSITE" id="PS50279"/>
    </source>
</evidence>
<dbReference type="InterPro" id="IPR001881">
    <property type="entry name" value="EGF-like_Ca-bd_dom"/>
</dbReference>
<evidence type="ECO:0000259" key="9">
    <source>
        <dbReference type="PROSITE" id="PS50026"/>
    </source>
</evidence>
<keyword evidence="1 7" id="KW-0245">EGF-like domain</keyword>
<name>A0A158RCS1_THECL</name>
<dbReference type="SMART" id="SM00131">
    <property type="entry name" value="KU"/>
    <property type="match status" value="5"/>
</dbReference>
<feature type="domain" description="BPTI/Kunitz inhibitor" evidence="10">
    <location>
        <begin position="415"/>
        <end position="471"/>
    </location>
</feature>
<feature type="domain" description="BPTI/Kunitz inhibitor" evidence="10">
    <location>
        <begin position="482"/>
        <end position="538"/>
    </location>
</feature>
<dbReference type="Pfam" id="PF07645">
    <property type="entry name" value="EGF_CA"/>
    <property type="match status" value="1"/>
</dbReference>
<dbReference type="FunFam" id="2.10.25.10:FF:000038">
    <property type="entry name" value="Fibrillin 2"/>
    <property type="match status" value="2"/>
</dbReference>
<dbReference type="PRINTS" id="PR00759">
    <property type="entry name" value="BASICPTASE"/>
</dbReference>
<evidence type="ECO:0000256" key="7">
    <source>
        <dbReference type="PROSITE-ProRule" id="PRU00076"/>
    </source>
</evidence>
<dbReference type="InterPro" id="IPR050098">
    <property type="entry name" value="TFPI/VKTCI-like"/>
</dbReference>
<feature type="domain" description="BPTI/Kunitz inhibitor" evidence="10">
    <location>
        <begin position="309"/>
        <end position="365"/>
    </location>
</feature>
<evidence type="ECO:0000313" key="12">
    <source>
        <dbReference type="Proteomes" id="UP000276776"/>
    </source>
</evidence>
<sequence length="825" mass="95466">MRSAFQVKWYWDQTKQECKEFHYGGCLGNRNRFHTKQECMKQCIYKMHNPVAIPGKFVLLKNYTKLCLLDANPGFCHDDRKGHWWYYFDAAEGDCRKFFYYGCGGNDNRFYSLYQCRKVCGERLAPKIACDRCDIRTSICVAHSKYNYSCECREGYSKNVFGDCLDIDECRTVDTVCDRNAWCLNTIGSYKCKCKVGYSGDGTKCTYVGIVFFDYKVNFSKSHIAQAGQQRIARNVAHTQLVHKACVRVKLDSEAMVSTAQINVDECILLPKLCHPKAKCHNVEGSYICQCRKGYAGNGYNCTTNPLACMDSFNREYYEQCGNENWREHYYFDHESNRCQSFWYDGCAGTSMNIFSDLDTCEVLCEMTNIISRAGILLLLTLNPLYGMFLANFRLFVTIIICIFHQVYMLNSEICWDLFDTVHLNQCRNGNWEQRFYFDQASMECRMFWYDGCSAQSRNIFSDLHECQWMCEQEIIYKSNACLEAFDEHYQDECNGGRWRQHFYFKRSERKCIPFWYDGCKGKSQNLFQDEASCKEMCLRPATHHRWHHRDKYEKLQRLLKEIKLSNGTESDETTTSEAMKFSHPSKSKEKNYDSKTKVANTFNDTLNTDGMISEFNTCTVNPCKNGATCIAKIDNPKTSYECFCALGFGGIHCESSLFAFKYTFSTVMIQYSNVNTDVHKYERPCDINPCLNNGTCRTTSSYSAFFCDCPANFEGLLCDIGNAQKLPYHEVNKEGISTVLSYQNNSFKRDQNENEWVNLNNFLAIGGTKSPKYGKNVQLLSSGKAEWIEQLKKAKAKELQSKANRNESQKIGQLRKTMSFLLTL</sequence>
<dbReference type="PROSITE" id="PS50279">
    <property type="entry name" value="BPTI_KUNITZ_2"/>
    <property type="match status" value="5"/>
</dbReference>
<dbReference type="InterPro" id="IPR020901">
    <property type="entry name" value="Prtase_inh_Kunz-CS"/>
</dbReference>
<gene>
    <name evidence="11" type="ORF">TCLT_LOCUS8661</name>
</gene>
<organism evidence="13">
    <name type="scientific">Thelazia callipaeda</name>
    <name type="common">Oriental eyeworm</name>
    <name type="synonym">Parasitic nematode</name>
    <dbReference type="NCBI Taxonomy" id="103827"/>
    <lineage>
        <taxon>Eukaryota</taxon>
        <taxon>Metazoa</taxon>
        <taxon>Ecdysozoa</taxon>
        <taxon>Nematoda</taxon>
        <taxon>Chromadorea</taxon>
        <taxon>Rhabditida</taxon>
        <taxon>Spirurina</taxon>
        <taxon>Spiruromorpha</taxon>
        <taxon>Thelazioidea</taxon>
        <taxon>Thelaziidae</taxon>
        <taxon>Thelazia</taxon>
    </lineage>
</organism>
<feature type="region of interest" description="Disordered" evidence="8">
    <location>
        <begin position="570"/>
        <end position="594"/>
    </location>
</feature>
<keyword evidence="6 7" id="KW-1015">Disulfide bond</keyword>
<reference evidence="11 12" key="2">
    <citation type="submission" date="2018-11" db="EMBL/GenBank/DDBJ databases">
        <authorList>
            <consortium name="Pathogen Informatics"/>
        </authorList>
    </citation>
    <scope>NUCLEOTIDE SEQUENCE [LARGE SCALE GENOMIC DNA]</scope>
</reference>
<feature type="disulfide bond" evidence="7">
    <location>
        <begin position="645"/>
        <end position="654"/>
    </location>
</feature>
<feature type="domain" description="BPTI/Kunitz inhibitor" evidence="10">
    <location>
        <begin position="67"/>
        <end position="120"/>
    </location>
</feature>
<evidence type="ECO:0000313" key="13">
    <source>
        <dbReference type="WBParaSite" id="TCLT_0000867201-mRNA-1"/>
    </source>
</evidence>
<dbReference type="InterPro" id="IPR000742">
    <property type="entry name" value="EGF"/>
</dbReference>
<comment type="caution">
    <text evidence="7">Lacks conserved residue(s) required for the propagation of feature annotation.</text>
</comment>
<feature type="disulfide bond" evidence="7">
    <location>
        <begin position="691"/>
        <end position="708"/>
    </location>
</feature>
<dbReference type="PROSITE" id="PS00022">
    <property type="entry name" value="EGF_1"/>
    <property type="match status" value="2"/>
</dbReference>
<feature type="domain" description="EGF-like" evidence="9">
    <location>
        <begin position="263"/>
        <end position="303"/>
    </location>
</feature>